<sequence>MACHEIAALRLGLMNILGIDDPGERAHELAELGPAAAEPGPVSAMLRAGDLRNLSRLFEGSLAELQEKVAKTPPGDAKLPYLRSLLILTKQVELDLRAQVDGLGRLYRELEEMHDFVHEIYPAEQSEEAEKAE</sequence>
<evidence type="ECO:0000313" key="1">
    <source>
        <dbReference type="EMBL" id="KYF54664.1"/>
    </source>
</evidence>
<dbReference type="Proteomes" id="UP000075420">
    <property type="component" value="Unassembled WGS sequence"/>
</dbReference>
<gene>
    <name evidence="1" type="ORF">BE08_27505</name>
</gene>
<evidence type="ECO:0008006" key="3">
    <source>
        <dbReference type="Google" id="ProtNLM"/>
    </source>
</evidence>
<protein>
    <recommendedName>
        <fullName evidence="3">DUF3209 domain-containing protein</fullName>
    </recommendedName>
</protein>
<comment type="caution">
    <text evidence="1">The sequence shown here is derived from an EMBL/GenBank/DDBJ whole genome shotgun (WGS) entry which is preliminary data.</text>
</comment>
<proteinExistence type="predicted"/>
<name>A0A150PG83_SORCE</name>
<dbReference type="InterPro" id="IPR021577">
    <property type="entry name" value="DUF3209"/>
</dbReference>
<dbReference type="Pfam" id="PF11483">
    <property type="entry name" value="DUF3209"/>
    <property type="match status" value="1"/>
</dbReference>
<dbReference type="EMBL" id="JELY01001765">
    <property type="protein sequence ID" value="KYF54664.1"/>
    <property type="molecule type" value="Genomic_DNA"/>
</dbReference>
<evidence type="ECO:0000313" key="2">
    <source>
        <dbReference type="Proteomes" id="UP000075420"/>
    </source>
</evidence>
<dbReference type="Gene3D" id="6.10.140.1220">
    <property type="match status" value="1"/>
</dbReference>
<dbReference type="AlphaFoldDB" id="A0A150PG83"/>
<accession>A0A150PG83</accession>
<organism evidence="1 2">
    <name type="scientific">Sorangium cellulosum</name>
    <name type="common">Polyangium cellulosum</name>
    <dbReference type="NCBI Taxonomy" id="56"/>
    <lineage>
        <taxon>Bacteria</taxon>
        <taxon>Pseudomonadati</taxon>
        <taxon>Myxococcota</taxon>
        <taxon>Polyangia</taxon>
        <taxon>Polyangiales</taxon>
        <taxon>Polyangiaceae</taxon>
        <taxon>Sorangium</taxon>
    </lineage>
</organism>
<reference evidence="1 2" key="1">
    <citation type="submission" date="2014-02" db="EMBL/GenBank/DDBJ databases">
        <title>The small core and large imbalanced accessory genome model reveals a collaborative survival strategy of Sorangium cellulosum strains in nature.</title>
        <authorList>
            <person name="Han K."/>
            <person name="Peng R."/>
            <person name="Blom J."/>
            <person name="Li Y.-Z."/>
        </authorList>
    </citation>
    <scope>NUCLEOTIDE SEQUENCE [LARGE SCALE GENOMIC DNA]</scope>
    <source>
        <strain evidence="1 2">So0157-25</strain>
    </source>
</reference>